<evidence type="ECO:0000256" key="3">
    <source>
        <dbReference type="RuleBase" id="RU003476"/>
    </source>
</evidence>
<proteinExistence type="inferred from homology"/>
<dbReference type="NCBIfam" id="NF001938">
    <property type="entry name" value="PRK00714.1-5"/>
    <property type="match status" value="1"/>
</dbReference>
<evidence type="ECO:0000259" key="4">
    <source>
        <dbReference type="PROSITE" id="PS51462"/>
    </source>
</evidence>
<dbReference type="PRINTS" id="PR00502">
    <property type="entry name" value="NUDIXFAMILY"/>
</dbReference>
<dbReference type="CDD" id="cd03671">
    <property type="entry name" value="NUDIX_Ap4A_hydrolase_plant_like"/>
    <property type="match status" value="1"/>
</dbReference>
<dbReference type="GO" id="GO:0008893">
    <property type="term" value="F:guanosine-3',5'-bis(diphosphate) 3'-diphosphatase activity"/>
    <property type="evidence" value="ECO:0007669"/>
    <property type="project" value="TreeGrafter"/>
</dbReference>
<dbReference type="PROSITE" id="PS51462">
    <property type="entry name" value="NUDIX"/>
    <property type="match status" value="1"/>
</dbReference>
<dbReference type="EMBL" id="CM007390">
    <property type="protein sequence ID" value="ONK57122.1"/>
    <property type="molecule type" value="Genomic_DNA"/>
</dbReference>
<dbReference type="InterPro" id="IPR015797">
    <property type="entry name" value="NUDIX_hydrolase-like_dom_sf"/>
</dbReference>
<gene>
    <name evidence="5" type="ORF">A4U43_C10F16840</name>
</gene>
<dbReference type="InterPro" id="IPR000086">
    <property type="entry name" value="NUDIX_hydrolase_dom"/>
</dbReference>
<dbReference type="Gene3D" id="3.90.79.10">
    <property type="entry name" value="Nucleoside Triphosphate Pyrophosphohydrolase"/>
    <property type="match status" value="1"/>
</dbReference>
<dbReference type="GO" id="GO:0006753">
    <property type="term" value="P:nucleoside phosphate metabolic process"/>
    <property type="evidence" value="ECO:0007669"/>
    <property type="project" value="TreeGrafter"/>
</dbReference>
<dbReference type="SUPFAM" id="SSF55811">
    <property type="entry name" value="Nudix"/>
    <property type="match status" value="1"/>
</dbReference>
<dbReference type="OrthoDB" id="276276at2759"/>
<dbReference type="PANTHER" id="PTHR11839">
    <property type="entry name" value="UDP/ADP-SUGAR PYROPHOSPHATASE"/>
    <property type="match status" value="1"/>
</dbReference>
<dbReference type="GO" id="GO:0034432">
    <property type="term" value="F:bis(5'-adenosyl)-pentaphosphatase activity"/>
    <property type="evidence" value="ECO:0007669"/>
    <property type="project" value="TreeGrafter"/>
</dbReference>
<sequence length="167" mass="18878">MEAPPAGYRKNVGICLVNSSNKVFAASRLDMPGSWQMPQGGVDEGEDLRAAAIRELKEEAGVTSAEVVAEAPYWLTYDFPPELKERLNKEWGTNWNGQAQKWFLLRFTGKDEEINLAGDGSEKPEFGEWSWMTPQQLLELIVHFKKPIYEEVFKVFAPHLQSDSSSL</sequence>
<dbReference type="Pfam" id="PF00293">
    <property type="entry name" value="NUDIX"/>
    <property type="match status" value="1"/>
</dbReference>
<comment type="similarity">
    <text evidence="3">Belongs to the Nudix hydrolase family.</text>
</comment>
<dbReference type="AlphaFoldDB" id="A0A5P1E395"/>
<protein>
    <recommendedName>
        <fullName evidence="4">Nudix hydrolase domain-containing protein</fullName>
    </recommendedName>
</protein>
<dbReference type="Proteomes" id="UP000243459">
    <property type="component" value="Chromosome 10"/>
</dbReference>
<dbReference type="InterPro" id="IPR020476">
    <property type="entry name" value="Nudix_hydrolase"/>
</dbReference>
<dbReference type="PANTHER" id="PTHR11839:SF22">
    <property type="entry name" value="NUDIX HYDROLASE 26, CHLOROPLASTIC"/>
    <property type="match status" value="1"/>
</dbReference>
<keyword evidence="2 3" id="KW-0378">Hydrolase</keyword>
<dbReference type="HAMAP" id="MF_00298">
    <property type="entry name" value="Nudix_RppH"/>
    <property type="match status" value="1"/>
</dbReference>
<evidence type="ECO:0000313" key="6">
    <source>
        <dbReference type="Proteomes" id="UP000243459"/>
    </source>
</evidence>
<reference evidence="6" key="1">
    <citation type="journal article" date="2017" name="Nat. Commun.">
        <title>The asparagus genome sheds light on the origin and evolution of a young Y chromosome.</title>
        <authorList>
            <person name="Harkess A."/>
            <person name="Zhou J."/>
            <person name="Xu C."/>
            <person name="Bowers J.E."/>
            <person name="Van der Hulst R."/>
            <person name="Ayyampalayam S."/>
            <person name="Mercati F."/>
            <person name="Riccardi P."/>
            <person name="McKain M.R."/>
            <person name="Kakrana A."/>
            <person name="Tang H."/>
            <person name="Ray J."/>
            <person name="Groenendijk J."/>
            <person name="Arikit S."/>
            <person name="Mathioni S.M."/>
            <person name="Nakano M."/>
            <person name="Shan H."/>
            <person name="Telgmann-Rauber A."/>
            <person name="Kanno A."/>
            <person name="Yue Z."/>
            <person name="Chen H."/>
            <person name="Li W."/>
            <person name="Chen Y."/>
            <person name="Xu X."/>
            <person name="Zhang Y."/>
            <person name="Luo S."/>
            <person name="Chen H."/>
            <person name="Gao J."/>
            <person name="Mao Z."/>
            <person name="Pires J.C."/>
            <person name="Luo M."/>
            <person name="Kudrna D."/>
            <person name="Wing R.A."/>
            <person name="Meyers B.C."/>
            <person name="Yi K."/>
            <person name="Kong H."/>
            <person name="Lavrijsen P."/>
            <person name="Sunseri F."/>
            <person name="Falavigna A."/>
            <person name="Ye Y."/>
            <person name="Leebens-Mack J.H."/>
            <person name="Chen G."/>
        </authorList>
    </citation>
    <scope>NUCLEOTIDE SEQUENCE [LARGE SCALE GENOMIC DNA]</scope>
    <source>
        <strain evidence="6">cv. DH0086</strain>
    </source>
</reference>
<feature type="domain" description="Nudix hydrolase" evidence="4">
    <location>
        <begin position="7"/>
        <end position="154"/>
    </location>
</feature>
<dbReference type="Gramene" id="ONK57122">
    <property type="protein sequence ID" value="ONK57122"/>
    <property type="gene ID" value="A4U43_C10F16840"/>
</dbReference>
<dbReference type="GO" id="GO:0009507">
    <property type="term" value="C:chloroplast"/>
    <property type="evidence" value="ECO:0007669"/>
    <property type="project" value="TreeGrafter"/>
</dbReference>
<evidence type="ECO:0000256" key="2">
    <source>
        <dbReference type="ARBA" id="ARBA00022801"/>
    </source>
</evidence>
<keyword evidence="6" id="KW-1185">Reference proteome</keyword>
<dbReference type="NCBIfam" id="NF001936">
    <property type="entry name" value="PRK00714.1-3"/>
    <property type="match status" value="1"/>
</dbReference>
<accession>A0A5P1E395</accession>
<evidence type="ECO:0000256" key="1">
    <source>
        <dbReference type="ARBA" id="ARBA00001936"/>
    </source>
</evidence>
<dbReference type="InterPro" id="IPR020084">
    <property type="entry name" value="NUDIX_hydrolase_CS"/>
</dbReference>
<dbReference type="GO" id="GO:0019693">
    <property type="term" value="P:ribose phosphate metabolic process"/>
    <property type="evidence" value="ECO:0007669"/>
    <property type="project" value="TreeGrafter"/>
</dbReference>
<dbReference type="InterPro" id="IPR022927">
    <property type="entry name" value="RppH"/>
</dbReference>
<organism evidence="5 6">
    <name type="scientific">Asparagus officinalis</name>
    <name type="common">Garden asparagus</name>
    <dbReference type="NCBI Taxonomy" id="4686"/>
    <lineage>
        <taxon>Eukaryota</taxon>
        <taxon>Viridiplantae</taxon>
        <taxon>Streptophyta</taxon>
        <taxon>Embryophyta</taxon>
        <taxon>Tracheophyta</taxon>
        <taxon>Spermatophyta</taxon>
        <taxon>Magnoliopsida</taxon>
        <taxon>Liliopsida</taxon>
        <taxon>Asparagales</taxon>
        <taxon>Asparagaceae</taxon>
        <taxon>Asparagoideae</taxon>
        <taxon>Asparagus</taxon>
    </lineage>
</organism>
<evidence type="ECO:0000313" key="5">
    <source>
        <dbReference type="EMBL" id="ONK57122.1"/>
    </source>
</evidence>
<dbReference type="PROSITE" id="PS00893">
    <property type="entry name" value="NUDIX_BOX"/>
    <property type="match status" value="1"/>
</dbReference>
<name>A0A5P1E395_ASPOF</name>
<dbReference type="OMA" id="PGLEWQM"/>
<comment type="cofactor">
    <cofactor evidence="1">
        <name>Mn(2+)</name>
        <dbReference type="ChEBI" id="CHEBI:29035"/>
    </cofactor>
</comment>